<evidence type="ECO:0000313" key="8">
    <source>
        <dbReference type="EMBL" id="PAA84872.1"/>
    </source>
</evidence>
<feature type="transmembrane region" description="Helical" evidence="7">
    <location>
        <begin position="253"/>
        <end position="271"/>
    </location>
</feature>
<name>A0A267GI37_9PLAT</name>
<dbReference type="InterPro" id="IPR001734">
    <property type="entry name" value="Na/solute_symporter"/>
</dbReference>
<feature type="transmembrane region" description="Helical" evidence="7">
    <location>
        <begin position="505"/>
        <end position="527"/>
    </location>
</feature>
<evidence type="ECO:0000256" key="4">
    <source>
        <dbReference type="ARBA" id="ARBA00022989"/>
    </source>
</evidence>
<keyword evidence="3 7" id="KW-0812">Transmembrane</keyword>
<sequence length="652" mass="70857">MTAATLHTIDYVVLVANFIITLLVGIWSAWRSERSTTVGYFLASASMTWPLIGFSIFMTNIGSSAVIGLSGAAAASGIPVICYELFGVFGILIMGYLFMPLFYEAQVYTNAEYLQKRFGRSRLQIYISAQTLVFQVLHKIPSEIYAGGLIAEAILNWNRFIGIAIVLVMTAVVTIVGGLKTVLVTDFYQGIIMVVGGAILAGIAYSHYPSLELMKTAYSEAVVANKGALANTTCGDPSPWAFQIVRPISDPDYPWLGTLFGILIICVWYFCGNQDLLQRCFSGKNLYQIKAGCVLASFLKLTPTFLFLLPGFISRIDFTEEVACVDPDTCDSYCHNRGGCSNLAYIVLVRQYAPVFVKGLVIAAILSSVISTMTSIFNSGSTIITKDLYIKVRKNASQTEQLIVGRVTVGIYTVLGLALIPALDSAEGGQMFHYLQAIASFIAPPILVLYLLSAMWPRINEKGAFWGSMVGMVLGYARLVVTFVLPAPPCGKADSRPALFRDLHYLHYNVLLFVVTGVAIVALSFVLPRGEDEQLDGLTWPTRHQLPHFGWRRSAPAEQEEAGPDEKTSISVAAVVSGTTVELSGSASIASTSTALTSGEKSAVDDVGGSNEKTRLRLLGCQVGFIDRQHFLLFILACSSSLMSSAIFFYFV</sequence>
<dbReference type="NCBIfam" id="TIGR00813">
    <property type="entry name" value="sss"/>
    <property type="match status" value="1"/>
</dbReference>
<dbReference type="Pfam" id="PF00474">
    <property type="entry name" value="SSF"/>
    <property type="match status" value="1"/>
</dbReference>
<feature type="transmembrane region" description="Helical" evidence="7">
    <location>
        <begin position="434"/>
        <end position="452"/>
    </location>
</feature>
<keyword evidence="4 7" id="KW-1133">Transmembrane helix</keyword>
<dbReference type="Proteomes" id="UP000215902">
    <property type="component" value="Unassembled WGS sequence"/>
</dbReference>
<keyword evidence="9" id="KW-1185">Reference proteome</keyword>
<dbReference type="Gene3D" id="1.20.1730.10">
    <property type="entry name" value="Sodium/glucose cotransporter"/>
    <property type="match status" value="1"/>
</dbReference>
<feature type="transmembrane region" description="Helical" evidence="7">
    <location>
        <begin position="464"/>
        <end position="485"/>
    </location>
</feature>
<dbReference type="PANTHER" id="PTHR11819">
    <property type="entry name" value="SOLUTE CARRIER FAMILY 5"/>
    <property type="match status" value="1"/>
</dbReference>
<feature type="transmembrane region" description="Helical" evidence="7">
    <location>
        <begin position="402"/>
        <end position="422"/>
    </location>
</feature>
<comment type="caution">
    <text evidence="8">The sequence shown here is derived from an EMBL/GenBank/DDBJ whole genome shotgun (WGS) entry which is preliminary data.</text>
</comment>
<gene>
    <name evidence="8" type="ORF">BOX15_Mlig006725g2</name>
</gene>
<dbReference type="InterPro" id="IPR038377">
    <property type="entry name" value="Na/Glc_symporter_sf"/>
</dbReference>
<dbReference type="STRING" id="282301.A0A267GI37"/>
<dbReference type="AlphaFoldDB" id="A0A267GI37"/>
<evidence type="ECO:0000256" key="5">
    <source>
        <dbReference type="ARBA" id="ARBA00023136"/>
    </source>
</evidence>
<comment type="subcellular location">
    <subcellularLocation>
        <location evidence="1">Membrane</location>
        <topology evidence="1">Multi-pass membrane protein</topology>
    </subcellularLocation>
</comment>
<dbReference type="PANTHER" id="PTHR11819:SF196">
    <property type="entry name" value="SODIUM_GLUCOSE COTRANSPORTER 4"/>
    <property type="match status" value="1"/>
</dbReference>
<keyword evidence="5 7" id="KW-0472">Membrane</keyword>
<evidence type="ECO:0000256" key="1">
    <source>
        <dbReference type="ARBA" id="ARBA00004141"/>
    </source>
</evidence>
<comment type="similarity">
    <text evidence="2 6">Belongs to the sodium:solute symporter (SSF) (TC 2.A.21) family.</text>
</comment>
<organism evidence="8 9">
    <name type="scientific">Macrostomum lignano</name>
    <dbReference type="NCBI Taxonomy" id="282301"/>
    <lineage>
        <taxon>Eukaryota</taxon>
        <taxon>Metazoa</taxon>
        <taxon>Spiralia</taxon>
        <taxon>Lophotrochozoa</taxon>
        <taxon>Platyhelminthes</taxon>
        <taxon>Rhabditophora</taxon>
        <taxon>Macrostomorpha</taxon>
        <taxon>Macrostomida</taxon>
        <taxon>Macrostomidae</taxon>
        <taxon>Macrostomum</taxon>
    </lineage>
</organism>
<evidence type="ECO:0000256" key="3">
    <source>
        <dbReference type="ARBA" id="ARBA00022692"/>
    </source>
</evidence>
<dbReference type="PROSITE" id="PS50283">
    <property type="entry name" value="NA_SOLUT_SYMP_3"/>
    <property type="match status" value="1"/>
</dbReference>
<feature type="transmembrane region" description="Helical" evidence="7">
    <location>
        <begin position="191"/>
        <end position="208"/>
    </location>
</feature>
<evidence type="ECO:0000256" key="7">
    <source>
        <dbReference type="SAM" id="Phobius"/>
    </source>
</evidence>
<dbReference type="GO" id="GO:0005886">
    <property type="term" value="C:plasma membrane"/>
    <property type="evidence" value="ECO:0007669"/>
    <property type="project" value="TreeGrafter"/>
</dbReference>
<dbReference type="GO" id="GO:0005412">
    <property type="term" value="F:D-glucose:sodium symporter activity"/>
    <property type="evidence" value="ECO:0007669"/>
    <property type="project" value="TreeGrafter"/>
</dbReference>
<feature type="transmembrane region" description="Helical" evidence="7">
    <location>
        <begin position="78"/>
        <end position="103"/>
    </location>
</feature>
<evidence type="ECO:0000256" key="6">
    <source>
        <dbReference type="RuleBase" id="RU362091"/>
    </source>
</evidence>
<feature type="transmembrane region" description="Helical" evidence="7">
    <location>
        <begin position="160"/>
        <end position="179"/>
    </location>
</feature>
<reference evidence="8 9" key="1">
    <citation type="submission" date="2017-06" db="EMBL/GenBank/DDBJ databases">
        <title>A platform for efficient transgenesis in Macrostomum lignano, a flatworm model organism for stem cell research.</title>
        <authorList>
            <person name="Berezikov E."/>
        </authorList>
    </citation>
    <scope>NUCLEOTIDE SEQUENCE [LARGE SCALE GENOMIC DNA]</scope>
    <source>
        <strain evidence="8">DV1</strain>
        <tissue evidence="8">Whole organism</tissue>
    </source>
</reference>
<proteinExistence type="inferred from homology"/>
<feature type="transmembrane region" description="Helical" evidence="7">
    <location>
        <begin position="292"/>
        <end position="313"/>
    </location>
</feature>
<protein>
    <submittedName>
        <fullName evidence="8">Uncharacterized protein</fullName>
    </submittedName>
</protein>
<evidence type="ECO:0000256" key="2">
    <source>
        <dbReference type="ARBA" id="ARBA00006434"/>
    </source>
</evidence>
<dbReference type="OrthoDB" id="6132759at2759"/>
<evidence type="ECO:0000313" key="9">
    <source>
        <dbReference type="Proteomes" id="UP000215902"/>
    </source>
</evidence>
<feature type="transmembrane region" description="Helical" evidence="7">
    <location>
        <begin position="631"/>
        <end position="651"/>
    </location>
</feature>
<feature type="transmembrane region" description="Helical" evidence="7">
    <location>
        <begin position="12"/>
        <end position="30"/>
    </location>
</feature>
<accession>A0A267GI37</accession>
<dbReference type="EMBL" id="NIVC01000356">
    <property type="protein sequence ID" value="PAA84872.1"/>
    <property type="molecule type" value="Genomic_DNA"/>
</dbReference>
<feature type="transmembrane region" description="Helical" evidence="7">
    <location>
        <begin position="360"/>
        <end position="381"/>
    </location>
</feature>